<dbReference type="EMBL" id="BMTP01000002">
    <property type="protein sequence ID" value="GGU25639.1"/>
    <property type="molecule type" value="Genomic_DNA"/>
</dbReference>
<keyword evidence="2" id="KW-1185">Reference proteome</keyword>
<sequence>MRHTPFGRTGLRALGFPHDLLREPGVRRSVHGDRGADIDERRTWRASRADTA</sequence>
<dbReference type="Proteomes" id="UP000636661">
    <property type="component" value="Unassembled WGS sequence"/>
</dbReference>
<dbReference type="AlphaFoldDB" id="A0A918HTH1"/>
<protein>
    <submittedName>
        <fullName evidence="1">Uncharacterized protein</fullName>
    </submittedName>
</protein>
<gene>
    <name evidence="1" type="ORF">GCM10010274_10360</name>
</gene>
<dbReference type="RefSeq" id="WP_189549458.1">
    <property type="nucleotide sequence ID" value="NZ_BMTP01000002.1"/>
</dbReference>
<accession>A0A918HTH1</accession>
<organism evidence="1 2">
    <name type="scientific">Streptomyces lavendofoliae</name>
    <dbReference type="NCBI Taxonomy" id="67314"/>
    <lineage>
        <taxon>Bacteria</taxon>
        <taxon>Bacillati</taxon>
        <taxon>Actinomycetota</taxon>
        <taxon>Actinomycetes</taxon>
        <taxon>Kitasatosporales</taxon>
        <taxon>Streptomycetaceae</taxon>
        <taxon>Streptomyces</taxon>
    </lineage>
</organism>
<reference evidence="1" key="1">
    <citation type="journal article" date="2014" name="Int. J. Syst. Evol. Microbiol.">
        <title>Complete genome sequence of Corynebacterium casei LMG S-19264T (=DSM 44701T), isolated from a smear-ripened cheese.</title>
        <authorList>
            <consortium name="US DOE Joint Genome Institute (JGI-PGF)"/>
            <person name="Walter F."/>
            <person name="Albersmeier A."/>
            <person name="Kalinowski J."/>
            <person name="Ruckert C."/>
        </authorList>
    </citation>
    <scope>NUCLEOTIDE SEQUENCE</scope>
    <source>
        <strain evidence="1">JCM 4391</strain>
    </source>
</reference>
<evidence type="ECO:0000313" key="2">
    <source>
        <dbReference type="Proteomes" id="UP000636661"/>
    </source>
</evidence>
<evidence type="ECO:0000313" key="1">
    <source>
        <dbReference type="EMBL" id="GGU25639.1"/>
    </source>
</evidence>
<reference evidence="1" key="2">
    <citation type="submission" date="2020-09" db="EMBL/GenBank/DDBJ databases">
        <authorList>
            <person name="Sun Q."/>
            <person name="Ohkuma M."/>
        </authorList>
    </citation>
    <scope>NUCLEOTIDE SEQUENCE</scope>
    <source>
        <strain evidence="1">JCM 4391</strain>
    </source>
</reference>
<name>A0A918HTH1_9ACTN</name>
<comment type="caution">
    <text evidence="1">The sequence shown here is derived from an EMBL/GenBank/DDBJ whole genome shotgun (WGS) entry which is preliminary data.</text>
</comment>
<proteinExistence type="predicted"/>